<dbReference type="STRING" id="523794.Lebu_1610"/>
<dbReference type="OrthoDB" id="81759at2"/>
<evidence type="ECO:0000256" key="1">
    <source>
        <dbReference type="SAM" id="SignalP"/>
    </source>
</evidence>
<evidence type="ECO:0000313" key="3">
    <source>
        <dbReference type="Proteomes" id="UP000001910"/>
    </source>
</evidence>
<dbReference type="KEGG" id="lba:Lebu_1610"/>
<proteinExistence type="predicted"/>
<feature type="chain" id="PRO_5002979087" description="SH3 type 3 domain protein" evidence="1">
    <location>
        <begin position="19"/>
        <end position="254"/>
    </location>
</feature>
<evidence type="ECO:0000313" key="2">
    <source>
        <dbReference type="EMBL" id="ACV39482.1"/>
    </source>
</evidence>
<dbReference type="AlphaFoldDB" id="C7NBF1"/>
<feature type="signal peptide" evidence="1">
    <location>
        <begin position="1"/>
        <end position="18"/>
    </location>
</feature>
<dbReference type="Proteomes" id="UP000001910">
    <property type="component" value="Chromosome"/>
</dbReference>
<dbReference type="HOGENOM" id="CLU_1101807_0_0_0"/>
<organism evidence="2 3">
    <name type="scientific">Leptotrichia buccalis (strain ATCC 14201 / DSM 1135 / JCM 12969 / NCTC 10249 / C-1013-b)</name>
    <dbReference type="NCBI Taxonomy" id="523794"/>
    <lineage>
        <taxon>Bacteria</taxon>
        <taxon>Fusobacteriati</taxon>
        <taxon>Fusobacteriota</taxon>
        <taxon>Fusobacteriia</taxon>
        <taxon>Fusobacteriales</taxon>
        <taxon>Leptotrichiaceae</taxon>
        <taxon>Leptotrichia</taxon>
    </lineage>
</organism>
<accession>C7NBF1</accession>
<keyword evidence="1" id="KW-0732">Signal</keyword>
<name>C7NBF1_LEPBD</name>
<keyword evidence="3" id="KW-1185">Reference proteome</keyword>
<dbReference type="RefSeq" id="WP_015769822.1">
    <property type="nucleotide sequence ID" value="NC_013192.1"/>
</dbReference>
<protein>
    <recommendedName>
        <fullName evidence="4">SH3 type 3 domain protein</fullName>
    </recommendedName>
</protein>
<gene>
    <name evidence="2" type="ordered locus">Lebu_1610</name>
</gene>
<evidence type="ECO:0008006" key="4">
    <source>
        <dbReference type="Google" id="ProtNLM"/>
    </source>
</evidence>
<sequence>MKKILLLIMLLITCVSFGKNDNGDNITTEAKGMLRFVWMDHGKYNKYSKFPITGIENSGTAGFAIYLEFTPEDKGKFMNHILTVWPGDIYGKVNGMEMHNRILSIGKEISPDIENKMKKNDWGYVSQPVKLTLKPVKLYGSCCSVDYYYAEIVKYEKIPSTIVKIPQNMNREDSDDRISFIGEDNTYIIHSKEGYTNIRKGPSKQYDVIGKVPNNYYAVITQDFGEWKYIVYFEGGSDKVGYGFVHKSQLKISK</sequence>
<dbReference type="Gene3D" id="2.30.30.40">
    <property type="entry name" value="SH3 Domains"/>
    <property type="match status" value="1"/>
</dbReference>
<dbReference type="EMBL" id="CP001685">
    <property type="protein sequence ID" value="ACV39482.1"/>
    <property type="molecule type" value="Genomic_DNA"/>
</dbReference>
<reference evidence="2 3" key="1">
    <citation type="journal article" date="2009" name="Stand. Genomic Sci.">
        <title>Complete genome sequence of Leptotrichia buccalis type strain (C-1013-b).</title>
        <authorList>
            <person name="Ivanova N."/>
            <person name="Gronow S."/>
            <person name="Lapidus A."/>
            <person name="Copeland A."/>
            <person name="Glavina Del Rio T."/>
            <person name="Nolan M."/>
            <person name="Lucas S."/>
            <person name="Chen F."/>
            <person name="Tice H."/>
            <person name="Cheng J.F."/>
            <person name="Saunders E."/>
            <person name="Bruce D."/>
            <person name="Goodwin L."/>
            <person name="Brettin T."/>
            <person name="Detter J.C."/>
            <person name="Han C."/>
            <person name="Pitluck S."/>
            <person name="Mikhailova N."/>
            <person name="Pati A."/>
            <person name="Mavrommatis K."/>
            <person name="Chen A."/>
            <person name="Palaniappan K."/>
            <person name="Land M."/>
            <person name="Hauser L."/>
            <person name="Chang Y.J."/>
            <person name="Jeffries C.D."/>
            <person name="Chain P."/>
            <person name="Rohde C."/>
            <person name="Goker M."/>
            <person name="Bristow J."/>
            <person name="Eisen J.A."/>
            <person name="Markowitz V."/>
            <person name="Hugenholtz P."/>
            <person name="Kyrpides N.C."/>
            <person name="Klenk H.P."/>
        </authorList>
    </citation>
    <scope>NUCLEOTIDE SEQUENCE [LARGE SCALE GENOMIC DNA]</scope>
    <source>
        <strain evidence="3">ATCC 14201 / DSM 1135 / JCM 12969 / NCTC 10249 / C-1013-b</strain>
    </source>
</reference>